<feature type="domain" description="UDP-3-O-[3-hydroxymyristoyl] glucosamine N-acyltransferase non-repeat region" evidence="8">
    <location>
        <begin position="25"/>
        <end position="92"/>
    </location>
</feature>
<dbReference type="InterPro" id="IPR020573">
    <property type="entry name" value="UDP_GlcNAc_AcTrfase_non-rep"/>
</dbReference>
<comment type="similarity">
    <text evidence="7">Belongs to the transferase hexapeptide repeat family. LpxD subfamily.</text>
</comment>
<dbReference type="Gene3D" id="3.40.1390.10">
    <property type="entry name" value="MurE/MurF, N-terminal domain"/>
    <property type="match status" value="1"/>
</dbReference>
<name>A0AAE4Z933_9BACT</name>
<dbReference type="GO" id="GO:0009245">
    <property type="term" value="P:lipid A biosynthetic process"/>
    <property type="evidence" value="ECO:0007669"/>
    <property type="project" value="UniProtKB-UniRule"/>
</dbReference>
<evidence type="ECO:0000313" key="9">
    <source>
        <dbReference type="EMBL" id="NIR75283.1"/>
    </source>
</evidence>
<dbReference type="Pfam" id="PF00132">
    <property type="entry name" value="Hexapep"/>
    <property type="match status" value="2"/>
</dbReference>
<accession>A0AAE4Z933</accession>
<dbReference type="NCBIfam" id="TIGR01853">
    <property type="entry name" value="lipid_A_lpxD"/>
    <property type="match status" value="1"/>
</dbReference>
<protein>
    <recommendedName>
        <fullName evidence="7">UDP-3-O-acylglucosamine N-acyltransferase</fullName>
        <ecNumber evidence="7">2.3.1.191</ecNumber>
    </recommendedName>
</protein>
<evidence type="ECO:0000259" key="8">
    <source>
        <dbReference type="Pfam" id="PF04613"/>
    </source>
</evidence>
<evidence type="ECO:0000256" key="2">
    <source>
        <dbReference type="ARBA" id="ARBA00022556"/>
    </source>
</evidence>
<dbReference type="GO" id="GO:0016410">
    <property type="term" value="F:N-acyltransferase activity"/>
    <property type="evidence" value="ECO:0007669"/>
    <property type="project" value="InterPro"/>
</dbReference>
<evidence type="ECO:0000256" key="1">
    <source>
        <dbReference type="ARBA" id="ARBA00022516"/>
    </source>
</evidence>
<dbReference type="AlphaFoldDB" id="A0AAE4Z933"/>
<keyword evidence="4 7" id="KW-0677">Repeat</keyword>
<evidence type="ECO:0000256" key="3">
    <source>
        <dbReference type="ARBA" id="ARBA00022679"/>
    </source>
</evidence>
<gene>
    <name evidence="7 9" type="primary">lpxD</name>
    <name evidence="9" type="ORF">GWO12_09240</name>
</gene>
<comment type="subunit">
    <text evidence="7">Homotrimer.</text>
</comment>
<comment type="catalytic activity">
    <reaction evidence="7">
        <text>a UDP-3-O-[(3R)-3-hydroxyacyl]-alpha-D-glucosamine + a (3R)-hydroxyacyl-[ACP] = a UDP-2-N,3-O-bis[(3R)-3-hydroxyacyl]-alpha-D-glucosamine + holo-[ACP] + H(+)</text>
        <dbReference type="Rhea" id="RHEA:53836"/>
        <dbReference type="Rhea" id="RHEA-COMP:9685"/>
        <dbReference type="Rhea" id="RHEA-COMP:9945"/>
        <dbReference type="ChEBI" id="CHEBI:15378"/>
        <dbReference type="ChEBI" id="CHEBI:64479"/>
        <dbReference type="ChEBI" id="CHEBI:78827"/>
        <dbReference type="ChEBI" id="CHEBI:137740"/>
        <dbReference type="ChEBI" id="CHEBI:137748"/>
        <dbReference type="EC" id="2.3.1.191"/>
    </reaction>
</comment>
<keyword evidence="6 7" id="KW-0012">Acyltransferase</keyword>
<dbReference type="NCBIfam" id="NF002060">
    <property type="entry name" value="PRK00892.1"/>
    <property type="match status" value="1"/>
</dbReference>
<dbReference type="HAMAP" id="MF_00523">
    <property type="entry name" value="LpxD"/>
    <property type="match status" value="1"/>
</dbReference>
<keyword evidence="5 7" id="KW-0443">Lipid metabolism</keyword>
<keyword evidence="1 7" id="KW-0444">Lipid biosynthesis</keyword>
<reference evidence="9 10" key="1">
    <citation type="submission" date="2020-01" db="EMBL/GenBank/DDBJ databases">
        <title>Genomes assembled from Gulf of Kutch pelagic sediment metagenomes.</title>
        <authorList>
            <person name="Chandrashekar M."/>
            <person name="Mahajan M.S."/>
            <person name="Dave K.J."/>
            <person name="Vatsa P."/>
            <person name="Nathani N.M."/>
        </authorList>
    </citation>
    <scope>NUCLEOTIDE SEQUENCE [LARGE SCALE GENOMIC DNA]</scope>
    <source>
        <strain evidence="9">KS3-K002</strain>
    </source>
</reference>
<comment type="caution">
    <text evidence="9">The sequence shown here is derived from an EMBL/GenBank/DDBJ whole genome shotgun (WGS) entry which is preliminary data.</text>
</comment>
<evidence type="ECO:0000256" key="7">
    <source>
        <dbReference type="HAMAP-Rule" id="MF_00523"/>
    </source>
</evidence>
<dbReference type="GO" id="GO:0103118">
    <property type="term" value="F:UDP-3-O-[(3R)-3-hydroxyacyl]-glucosamine N-acyltransferase activity"/>
    <property type="evidence" value="ECO:0007669"/>
    <property type="project" value="UniProtKB-EC"/>
</dbReference>
<comment type="pathway">
    <text evidence="7">Bacterial outer membrane biogenesis; LPS lipid A biosynthesis.</text>
</comment>
<dbReference type="InterPro" id="IPR018357">
    <property type="entry name" value="Hexapep_transf_CS"/>
</dbReference>
<proteinExistence type="inferred from homology"/>
<keyword evidence="2 7" id="KW-0441">Lipid A biosynthesis</keyword>
<dbReference type="EC" id="2.3.1.191" evidence="7"/>
<evidence type="ECO:0000256" key="5">
    <source>
        <dbReference type="ARBA" id="ARBA00023098"/>
    </source>
</evidence>
<dbReference type="PANTHER" id="PTHR43378:SF2">
    <property type="entry name" value="UDP-3-O-ACYLGLUCOSAMINE N-ACYLTRANSFERASE 1, MITOCHONDRIAL-RELATED"/>
    <property type="match status" value="1"/>
</dbReference>
<dbReference type="Gene3D" id="2.160.10.10">
    <property type="entry name" value="Hexapeptide repeat proteins"/>
    <property type="match status" value="1"/>
</dbReference>
<feature type="active site" description="Proton acceptor" evidence="7">
    <location>
        <position position="244"/>
    </location>
</feature>
<dbReference type="PROSITE" id="PS00101">
    <property type="entry name" value="HEXAPEP_TRANSFERASES"/>
    <property type="match status" value="2"/>
</dbReference>
<comment type="function">
    <text evidence="7">Catalyzes the N-acylation of UDP-3-O-acylglucosamine using 3-hydroxyacyl-ACP as the acyl donor. Is involved in the biosynthesis of lipid A, a phosphorylated glycolipid that anchors the lipopolysaccharide to the outer membrane of the cell.</text>
</comment>
<dbReference type="InterPro" id="IPR011004">
    <property type="entry name" value="Trimer_LpxA-like_sf"/>
</dbReference>
<dbReference type="InterPro" id="IPR007691">
    <property type="entry name" value="LpxD"/>
</dbReference>
<keyword evidence="3 7" id="KW-0808">Transferase</keyword>
<organism evidence="9 10">
    <name type="scientific">Candidatus Kutchimonas denitrificans</name>
    <dbReference type="NCBI Taxonomy" id="3056748"/>
    <lineage>
        <taxon>Bacteria</taxon>
        <taxon>Pseudomonadati</taxon>
        <taxon>Gemmatimonadota</taxon>
        <taxon>Gemmatimonadia</taxon>
        <taxon>Candidatus Palauibacterales</taxon>
        <taxon>Candidatus Palauibacteraceae</taxon>
        <taxon>Candidatus Kutchimonas</taxon>
    </lineage>
</organism>
<evidence type="ECO:0000256" key="4">
    <source>
        <dbReference type="ARBA" id="ARBA00022737"/>
    </source>
</evidence>
<dbReference type="SUPFAM" id="SSF51161">
    <property type="entry name" value="Trimeric LpxA-like enzymes"/>
    <property type="match status" value="1"/>
</dbReference>
<dbReference type="Pfam" id="PF04613">
    <property type="entry name" value="LpxD"/>
    <property type="match status" value="1"/>
</dbReference>
<dbReference type="PANTHER" id="PTHR43378">
    <property type="entry name" value="UDP-3-O-ACYLGLUCOSAMINE N-ACYLTRANSFERASE"/>
    <property type="match status" value="1"/>
</dbReference>
<dbReference type="Proteomes" id="UP000702544">
    <property type="component" value="Unassembled WGS sequence"/>
</dbReference>
<dbReference type="GO" id="GO:0016020">
    <property type="term" value="C:membrane"/>
    <property type="evidence" value="ECO:0007669"/>
    <property type="project" value="GOC"/>
</dbReference>
<evidence type="ECO:0000256" key="6">
    <source>
        <dbReference type="ARBA" id="ARBA00023315"/>
    </source>
</evidence>
<dbReference type="InterPro" id="IPR001451">
    <property type="entry name" value="Hexapep"/>
</dbReference>
<evidence type="ECO:0000313" key="10">
    <source>
        <dbReference type="Proteomes" id="UP000702544"/>
    </source>
</evidence>
<dbReference type="CDD" id="cd03352">
    <property type="entry name" value="LbH_LpxD"/>
    <property type="match status" value="1"/>
</dbReference>
<dbReference type="EMBL" id="JAACAK010000067">
    <property type="protein sequence ID" value="NIR75283.1"/>
    <property type="molecule type" value="Genomic_DNA"/>
</dbReference>
<sequence length="349" mass="36861">MMSRDLKLSELARRLDAELVGDGERTVSGAAPIETAGPEEVSFLARRKYLQYLPTTRAAAVIVGRDLGEVEPPRGLALLWVDDAHLALADTLSWLYPEEEPEPGVAPTATLGPGVEIGEDVSIGHYVAIGGGVKLGDRVRIGPHCSVGDRSQIGAETELRSQVALYPDTIVGERCILHSGARIGVDGYGYVFTDGGHRKIPQVGRCVIEDDVEIGANSCIDRGSVGETRIGAGSKIDNLVHVAHNVRIGRNCIIVAQVGIAGSTEIGNGVALAGQVGIIGHLSIGDGARVAAQAGVTQDIPAGETWFGHPARPHTRVMRANAAFLKLPELIQRVRRIEKQLGPVGADDD</sequence>